<dbReference type="SUPFAM" id="SSF88697">
    <property type="entry name" value="PUA domain-like"/>
    <property type="match status" value="1"/>
</dbReference>
<dbReference type="PANTHER" id="PTHR14087:SF7">
    <property type="entry name" value="THYMOCYTE NUCLEAR PROTEIN 1"/>
    <property type="match status" value="1"/>
</dbReference>
<protein>
    <submittedName>
        <fullName evidence="2">Predicted RNA-binding protein, contains PUA-like domain</fullName>
    </submittedName>
</protein>
<dbReference type="Pfam" id="PF01878">
    <property type="entry name" value="EVE"/>
    <property type="match status" value="1"/>
</dbReference>
<dbReference type="InterPro" id="IPR015947">
    <property type="entry name" value="PUA-like_sf"/>
</dbReference>
<gene>
    <name evidence="2" type="ORF">SAMN05421753_12620</name>
</gene>
<dbReference type="STRING" id="1576369.SAMN05421753_12620"/>
<evidence type="ECO:0000259" key="1">
    <source>
        <dbReference type="Pfam" id="PF01878"/>
    </source>
</evidence>
<evidence type="ECO:0000313" key="2">
    <source>
        <dbReference type="EMBL" id="SFJ63294.1"/>
    </source>
</evidence>
<dbReference type="Gene3D" id="3.10.590.10">
    <property type="entry name" value="ph1033 like domains"/>
    <property type="match status" value="1"/>
</dbReference>
<evidence type="ECO:0000313" key="3">
    <source>
        <dbReference type="Proteomes" id="UP000199518"/>
    </source>
</evidence>
<dbReference type="RefSeq" id="WP_092056934.1">
    <property type="nucleotide sequence ID" value="NZ_FOQD01000026.1"/>
</dbReference>
<dbReference type="OrthoDB" id="9791347at2"/>
<reference evidence="3" key="1">
    <citation type="submission" date="2016-10" db="EMBL/GenBank/DDBJ databases">
        <authorList>
            <person name="Varghese N."/>
            <person name="Submissions S."/>
        </authorList>
    </citation>
    <scope>NUCLEOTIDE SEQUENCE [LARGE SCALE GENOMIC DNA]</scope>
    <source>
        <strain evidence="3">DSM 26348</strain>
    </source>
</reference>
<dbReference type="Proteomes" id="UP000199518">
    <property type="component" value="Unassembled WGS sequence"/>
</dbReference>
<dbReference type="InterPro" id="IPR002740">
    <property type="entry name" value="EVE_domain"/>
</dbReference>
<keyword evidence="3" id="KW-1185">Reference proteome</keyword>
<dbReference type="InterPro" id="IPR052181">
    <property type="entry name" value="5hmC_binding"/>
</dbReference>
<organism evidence="2 3">
    <name type="scientific">Planctomicrobium piriforme</name>
    <dbReference type="NCBI Taxonomy" id="1576369"/>
    <lineage>
        <taxon>Bacteria</taxon>
        <taxon>Pseudomonadati</taxon>
        <taxon>Planctomycetota</taxon>
        <taxon>Planctomycetia</taxon>
        <taxon>Planctomycetales</taxon>
        <taxon>Planctomycetaceae</taxon>
        <taxon>Planctomicrobium</taxon>
    </lineage>
</organism>
<accession>A0A1I3SWP7</accession>
<dbReference type="EMBL" id="FOQD01000026">
    <property type="protein sequence ID" value="SFJ63294.1"/>
    <property type="molecule type" value="Genomic_DNA"/>
</dbReference>
<sequence length="167" mass="18912">MAKKAAGRPAKYWLFKSEADCYSIDHLAKEKNQTTFWDGVRNYQARNMLRDDVQPGDGVLFYHSNSDPLAVAGICEVVRAGYPDHTAFDKSAQHYDAKSSPDNPTWYMVDLKLVKKFEQQVTRDQLKAEPALDKMVVLQKGSRLSIMPVTAEEWKTVCRLGGVKLPM</sequence>
<feature type="domain" description="EVE" evidence="1">
    <location>
        <begin position="11"/>
        <end position="159"/>
    </location>
</feature>
<dbReference type="AlphaFoldDB" id="A0A1I3SWP7"/>
<dbReference type="PANTHER" id="PTHR14087">
    <property type="entry name" value="THYMOCYTE NUCLEAR PROTEIN 1"/>
    <property type="match status" value="1"/>
</dbReference>
<dbReference type="CDD" id="cd21133">
    <property type="entry name" value="EVE"/>
    <property type="match status" value="1"/>
</dbReference>
<proteinExistence type="predicted"/>
<dbReference type="InterPro" id="IPR047197">
    <property type="entry name" value="THYN1-like_EVE"/>
</dbReference>
<name>A0A1I3SWP7_9PLAN</name>